<name>A0A2T7P174_POMCA</name>
<comment type="subcellular location">
    <subcellularLocation>
        <location evidence="2">Endomembrane system</location>
    </subcellularLocation>
    <subcellularLocation>
        <location evidence="1">Membrane</location>
        <topology evidence="1">Single-pass membrane protein</topology>
    </subcellularLocation>
</comment>
<dbReference type="SUPFAM" id="SSF57424">
    <property type="entry name" value="LDL receptor-like module"/>
    <property type="match status" value="2"/>
</dbReference>
<comment type="caution">
    <text evidence="9">The sequence shown here is derived from an EMBL/GenBank/DDBJ whole genome shotgun (WGS) entry which is preliminary data.</text>
</comment>
<keyword evidence="5" id="KW-1133">Transmembrane helix</keyword>
<dbReference type="GO" id="GO:0016192">
    <property type="term" value="P:vesicle-mediated transport"/>
    <property type="evidence" value="ECO:0007669"/>
    <property type="project" value="UniProtKB-ARBA"/>
</dbReference>
<dbReference type="STRING" id="400727.A0A2T7P174"/>
<evidence type="ECO:0000256" key="4">
    <source>
        <dbReference type="ARBA" id="ARBA00022737"/>
    </source>
</evidence>
<evidence type="ECO:0000256" key="3">
    <source>
        <dbReference type="ARBA" id="ARBA00022692"/>
    </source>
</evidence>
<evidence type="ECO:0000313" key="10">
    <source>
        <dbReference type="Proteomes" id="UP000245119"/>
    </source>
</evidence>
<dbReference type="PANTHER" id="PTHR24270">
    <property type="entry name" value="LOW-DENSITY LIPOPROTEIN RECEPTOR-RELATED"/>
    <property type="match status" value="1"/>
</dbReference>
<evidence type="ECO:0000256" key="2">
    <source>
        <dbReference type="ARBA" id="ARBA00004308"/>
    </source>
</evidence>
<dbReference type="EMBL" id="PZQS01000007">
    <property type="protein sequence ID" value="PVD27177.1"/>
    <property type="molecule type" value="Genomic_DNA"/>
</dbReference>
<proteinExistence type="predicted"/>
<evidence type="ECO:0000256" key="1">
    <source>
        <dbReference type="ARBA" id="ARBA00004167"/>
    </source>
</evidence>
<feature type="disulfide bond" evidence="8">
    <location>
        <begin position="43"/>
        <end position="61"/>
    </location>
</feature>
<dbReference type="Proteomes" id="UP000245119">
    <property type="component" value="Linkage Group LG7"/>
</dbReference>
<dbReference type="GO" id="GO:0012505">
    <property type="term" value="C:endomembrane system"/>
    <property type="evidence" value="ECO:0007669"/>
    <property type="project" value="UniProtKB-SubCell"/>
</dbReference>
<keyword evidence="7 8" id="KW-1015">Disulfide bond</keyword>
<evidence type="ECO:0000256" key="6">
    <source>
        <dbReference type="ARBA" id="ARBA00023136"/>
    </source>
</evidence>
<dbReference type="SMART" id="SM00192">
    <property type="entry name" value="LDLa"/>
    <property type="match status" value="2"/>
</dbReference>
<dbReference type="GO" id="GO:0005886">
    <property type="term" value="C:plasma membrane"/>
    <property type="evidence" value="ECO:0007669"/>
    <property type="project" value="TreeGrafter"/>
</dbReference>
<dbReference type="InterPro" id="IPR036055">
    <property type="entry name" value="LDL_receptor-like_sf"/>
</dbReference>
<dbReference type="InterPro" id="IPR023415">
    <property type="entry name" value="LDLR_class-A_CS"/>
</dbReference>
<gene>
    <name evidence="9" type="ORF">C0Q70_12331</name>
</gene>
<dbReference type="InterPro" id="IPR002172">
    <property type="entry name" value="LDrepeatLR_classA_rpt"/>
</dbReference>
<evidence type="ECO:0000256" key="7">
    <source>
        <dbReference type="ARBA" id="ARBA00023157"/>
    </source>
</evidence>
<comment type="caution">
    <text evidence="8">Lacks conserved residue(s) required for the propagation of feature annotation.</text>
</comment>
<dbReference type="PROSITE" id="PS01209">
    <property type="entry name" value="LDLRA_1"/>
    <property type="match status" value="1"/>
</dbReference>
<dbReference type="CDD" id="cd00112">
    <property type="entry name" value="LDLa"/>
    <property type="match status" value="2"/>
</dbReference>
<dbReference type="OrthoDB" id="1056777at2759"/>
<accession>A0A2T7P174</accession>
<evidence type="ECO:0000256" key="8">
    <source>
        <dbReference type="PROSITE-ProRule" id="PRU00124"/>
    </source>
</evidence>
<protein>
    <recommendedName>
        <fullName evidence="11">G-protein coupled receptors family 2 profile 1 domain-containing protein</fullName>
    </recommendedName>
</protein>
<keyword evidence="3" id="KW-0812">Transmembrane</keyword>
<keyword evidence="10" id="KW-1185">Reference proteome</keyword>
<evidence type="ECO:0008006" key="11">
    <source>
        <dbReference type="Google" id="ProtNLM"/>
    </source>
</evidence>
<dbReference type="Gene3D" id="4.10.400.10">
    <property type="entry name" value="Low-density Lipoprotein Receptor"/>
    <property type="match status" value="2"/>
</dbReference>
<organism evidence="9 10">
    <name type="scientific">Pomacea canaliculata</name>
    <name type="common">Golden apple snail</name>
    <dbReference type="NCBI Taxonomy" id="400727"/>
    <lineage>
        <taxon>Eukaryota</taxon>
        <taxon>Metazoa</taxon>
        <taxon>Spiralia</taxon>
        <taxon>Lophotrochozoa</taxon>
        <taxon>Mollusca</taxon>
        <taxon>Gastropoda</taxon>
        <taxon>Caenogastropoda</taxon>
        <taxon>Architaenioglossa</taxon>
        <taxon>Ampullarioidea</taxon>
        <taxon>Ampullariidae</taxon>
        <taxon>Pomacea</taxon>
    </lineage>
</organism>
<evidence type="ECO:0000313" key="9">
    <source>
        <dbReference type="EMBL" id="PVD27177.1"/>
    </source>
</evidence>
<keyword evidence="6" id="KW-0472">Membrane</keyword>
<dbReference type="Pfam" id="PF00057">
    <property type="entry name" value="Ldl_recept_a"/>
    <property type="match status" value="1"/>
</dbReference>
<reference evidence="9 10" key="1">
    <citation type="submission" date="2018-04" db="EMBL/GenBank/DDBJ databases">
        <title>The genome of golden apple snail Pomacea canaliculata provides insight into stress tolerance and invasive adaptation.</title>
        <authorList>
            <person name="Liu C."/>
            <person name="Liu B."/>
            <person name="Ren Y."/>
            <person name="Zhang Y."/>
            <person name="Wang H."/>
            <person name="Li S."/>
            <person name="Jiang F."/>
            <person name="Yin L."/>
            <person name="Zhang G."/>
            <person name="Qian W."/>
            <person name="Fan W."/>
        </authorList>
    </citation>
    <scope>NUCLEOTIDE SEQUENCE [LARGE SCALE GENOMIC DNA]</scope>
    <source>
        <strain evidence="9">SZHN2017</strain>
        <tissue evidence="9">Muscle</tissue>
    </source>
</reference>
<dbReference type="AlphaFoldDB" id="A0A2T7P174"/>
<sequence length="201" mass="22733">MFVCLDDSSSLPYSLVCDFRPDCPDKSDESFCTRDPHCDGFRCRNGQCIKISKRCDVDRDCWDASDEDCDVYQQWTMSGDTFADPPAVIDFGLHDDLLYKALNPSDACPDTHFRLIGITTQMGASYPPDVISSLTLLVSPLNASVNPLLNAISVYRESRRKSQRLRLLKVLQSRCQKSQETNVFSVAMKRPSMRREQSLSN</sequence>
<evidence type="ECO:0000256" key="5">
    <source>
        <dbReference type="ARBA" id="ARBA00022989"/>
    </source>
</evidence>
<dbReference type="PRINTS" id="PR00261">
    <property type="entry name" value="LDLRECEPTOR"/>
</dbReference>
<keyword evidence="4" id="KW-0677">Repeat</keyword>
<dbReference type="InterPro" id="IPR050685">
    <property type="entry name" value="LDLR"/>
</dbReference>
<dbReference type="PROSITE" id="PS50068">
    <property type="entry name" value="LDLRA_2"/>
    <property type="match status" value="1"/>
</dbReference>